<accession>A0ABD0R859</accession>
<comment type="caution">
    <text evidence="4">The sequence shown here is derived from an EMBL/GenBank/DDBJ whole genome shotgun (WGS) entry which is preliminary data.</text>
</comment>
<feature type="region of interest" description="Disordered" evidence="1">
    <location>
        <begin position="174"/>
        <end position="194"/>
    </location>
</feature>
<evidence type="ECO:0000256" key="2">
    <source>
        <dbReference type="SAM" id="Phobius"/>
    </source>
</evidence>
<dbReference type="EMBL" id="JAMKFB020000004">
    <property type="protein sequence ID" value="KAL0194699.1"/>
    <property type="molecule type" value="Genomic_DNA"/>
</dbReference>
<protein>
    <recommendedName>
        <fullName evidence="3">DUF4939 domain-containing protein</fullName>
    </recommendedName>
</protein>
<keyword evidence="2" id="KW-1133">Transmembrane helix</keyword>
<proteinExistence type="predicted"/>
<name>A0ABD0R859_CIRMR</name>
<dbReference type="AlphaFoldDB" id="A0ABD0R859"/>
<evidence type="ECO:0000259" key="3">
    <source>
        <dbReference type="Pfam" id="PF16297"/>
    </source>
</evidence>
<dbReference type="Pfam" id="PF16297">
    <property type="entry name" value="DUF4939"/>
    <property type="match status" value="1"/>
</dbReference>
<dbReference type="PANTHER" id="PTHR15503">
    <property type="entry name" value="LDOC1 RELATED"/>
    <property type="match status" value="1"/>
</dbReference>
<feature type="transmembrane region" description="Helical" evidence="2">
    <location>
        <begin position="20"/>
        <end position="41"/>
    </location>
</feature>
<feature type="non-terminal residue" evidence="4">
    <location>
        <position position="194"/>
    </location>
</feature>
<keyword evidence="2" id="KW-0812">Transmembrane</keyword>
<keyword evidence="2" id="KW-0472">Membrane</keyword>
<keyword evidence="5" id="KW-1185">Reference proteome</keyword>
<evidence type="ECO:0000256" key="1">
    <source>
        <dbReference type="SAM" id="MobiDB-lite"/>
    </source>
</evidence>
<dbReference type="PANTHER" id="PTHR15503:SF36">
    <property type="entry name" value="RETROTRANSPOSON GAG-LIKE PROTEIN 5"/>
    <property type="match status" value="1"/>
</dbReference>
<evidence type="ECO:0000313" key="5">
    <source>
        <dbReference type="Proteomes" id="UP001529510"/>
    </source>
</evidence>
<reference evidence="4 5" key="1">
    <citation type="submission" date="2024-05" db="EMBL/GenBank/DDBJ databases">
        <title>Genome sequencing and assembly of Indian major carp, Cirrhinus mrigala (Hamilton, 1822).</title>
        <authorList>
            <person name="Mohindra V."/>
            <person name="Chowdhury L.M."/>
            <person name="Lal K."/>
            <person name="Jena J.K."/>
        </authorList>
    </citation>
    <scope>NUCLEOTIDE SEQUENCE [LARGE SCALE GENOMIC DNA]</scope>
    <source>
        <strain evidence="4">CM1030</strain>
        <tissue evidence="4">Blood</tissue>
    </source>
</reference>
<feature type="domain" description="DUF4939" evidence="3">
    <location>
        <begin position="11"/>
        <end position="96"/>
    </location>
</feature>
<dbReference type="InterPro" id="IPR032549">
    <property type="entry name" value="DUF4939"/>
</dbReference>
<feature type="compositionally biased region" description="Pro residues" evidence="1">
    <location>
        <begin position="182"/>
        <end position="194"/>
    </location>
</feature>
<organism evidence="4 5">
    <name type="scientific">Cirrhinus mrigala</name>
    <name type="common">Mrigala</name>
    <dbReference type="NCBI Taxonomy" id="683832"/>
    <lineage>
        <taxon>Eukaryota</taxon>
        <taxon>Metazoa</taxon>
        <taxon>Chordata</taxon>
        <taxon>Craniata</taxon>
        <taxon>Vertebrata</taxon>
        <taxon>Euteleostomi</taxon>
        <taxon>Actinopterygii</taxon>
        <taxon>Neopterygii</taxon>
        <taxon>Teleostei</taxon>
        <taxon>Ostariophysi</taxon>
        <taxon>Cypriniformes</taxon>
        <taxon>Cyprinidae</taxon>
        <taxon>Labeoninae</taxon>
        <taxon>Labeonini</taxon>
        <taxon>Cirrhinus</taxon>
    </lineage>
</organism>
<gene>
    <name evidence="4" type="ORF">M9458_008271</name>
</gene>
<dbReference type="Proteomes" id="UP001529510">
    <property type="component" value="Unassembled WGS sequence"/>
</dbReference>
<sequence>MDPTATVSPPPSSPMPRPATYLGEAATCSGFLLLCSLYFELHPHQFANDRARVAFIISLLAGRALHWADALWNSESPLIYSLSGFMKHFKEVFSQATTEISANLTIHDYTLRFRTLVASSGWNETALLAAFRRGLNPLLHQHMAVYEDSVGLESFLQKASHISQHLTTCHMELPPTAATTPEPAPPAPEPMITE</sequence>
<evidence type="ECO:0000313" key="4">
    <source>
        <dbReference type="EMBL" id="KAL0194699.1"/>
    </source>
</evidence>
<dbReference type="InterPro" id="IPR032567">
    <property type="entry name" value="RTL1-rel"/>
</dbReference>